<organism evidence="1 2">
    <name type="scientific">Dendrobium nobile</name>
    <name type="common">Orchid</name>
    <dbReference type="NCBI Taxonomy" id="94219"/>
    <lineage>
        <taxon>Eukaryota</taxon>
        <taxon>Viridiplantae</taxon>
        <taxon>Streptophyta</taxon>
        <taxon>Embryophyta</taxon>
        <taxon>Tracheophyta</taxon>
        <taxon>Spermatophyta</taxon>
        <taxon>Magnoliopsida</taxon>
        <taxon>Liliopsida</taxon>
        <taxon>Asparagales</taxon>
        <taxon>Orchidaceae</taxon>
        <taxon>Epidendroideae</taxon>
        <taxon>Malaxideae</taxon>
        <taxon>Dendrobiinae</taxon>
        <taxon>Dendrobium</taxon>
    </lineage>
</organism>
<evidence type="ECO:0000313" key="2">
    <source>
        <dbReference type="Proteomes" id="UP000829196"/>
    </source>
</evidence>
<accession>A0A8T3BDJ0</accession>
<keyword evidence="2" id="KW-1185">Reference proteome</keyword>
<dbReference type="AlphaFoldDB" id="A0A8T3BDJ0"/>
<comment type="caution">
    <text evidence="1">The sequence shown here is derived from an EMBL/GenBank/DDBJ whole genome shotgun (WGS) entry which is preliminary data.</text>
</comment>
<gene>
    <name evidence="1" type="ORF">KFK09_011674</name>
</gene>
<reference evidence="1" key="1">
    <citation type="journal article" date="2022" name="Front. Genet.">
        <title>Chromosome-Scale Assembly of the Dendrobium nobile Genome Provides Insights Into the Molecular Mechanism of the Biosynthesis of the Medicinal Active Ingredient of Dendrobium.</title>
        <authorList>
            <person name="Xu Q."/>
            <person name="Niu S.-C."/>
            <person name="Li K.-L."/>
            <person name="Zheng P.-J."/>
            <person name="Zhang X.-J."/>
            <person name="Jia Y."/>
            <person name="Liu Y."/>
            <person name="Niu Y.-X."/>
            <person name="Yu L.-H."/>
            <person name="Chen D.-F."/>
            <person name="Zhang G.-Q."/>
        </authorList>
    </citation>
    <scope>NUCLEOTIDE SEQUENCE</scope>
    <source>
        <tissue evidence="1">Leaf</tissue>
    </source>
</reference>
<sequence length="63" mass="7116">MVFSMRKMKCLLRGGKQECNACANWIARWGCGLESIADLASNLSSPLKDILRLDKIGLHYIKF</sequence>
<protein>
    <submittedName>
        <fullName evidence="1">Uncharacterized protein</fullName>
    </submittedName>
</protein>
<proteinExistence type="predicted"/>
<evidence type="ECO:0000313" key="1">
    <source>
        <dbReference type="EMBL" id="KAI0511056.1"/>
    </source>
</evidence>
<name>A0A8T3BDJ0_DENNO</name>
<dbReference type="Proteomes" id="UP000829196">
    <property type="component" value="Unassembled WGS sequence"/>
</dbReference>
<dbReference type="EMBL" id="JAGYWB010000009">
    <property type="protein sequence ID" value="KAI0511056.1"/>
    <property type="molecule type" value="Genomic_DNA"/>
</dbReference>